<accession>A0AAD6TVL1</accession>
<evidence type="ECO:0000313" key="3">
    <source>
        <dbReference type="Proteomes" id="UP001222325"/>
    </source>
</evidence>
<evidence type="ECO:0000256" key="1">
    <source>
        <dbReference type="SAM" id="SignalP"/>
    </source>
</evidence>
<sequence length="200" mass="20479">MLFQTALVTFVLAVLVTAVPTILSRGDSDLVSFCFADGSCFDASAIPEGCVDLPLFSQDFKTASLSTTGGIECILSEARGCPGTSVLFGSAGTVDLSSALGLSTVGSFICTSDVDTINLCWPSDVQNCFQGSTVTDGCSNTPRFSTAFSSVSLTTAGTQCTLFEDPDCSGSSAVVAEPTSSVELAPLGLSNVQSFSCVNH</sequence>
<reference evidence="2" key="1">
    <citation type="submission" date="2023-03" db="EMBL/GenBank/DDBJ databases">
        <title>Massive genome expansion in bonnet fungi (Mycena s.s.) driven by repeated elements and novel gene families across ecological guilds.</title>
        <authorList>
            <consortium name="Lawrence Berkeley National Laboratory"/>
            <person name="Harder C.B."/>
            <person name="Miyauchi S."/>
            <person name="Viragh M."/>
            <person name="Kuo A."/>
            <person name="Thoen E."/>
            <person name="Andreopoulos B."/>
            <person name="Lu D."/>
            <person name="Skrede I."/>
            <person name="Drula E."/>
            <person name="Henrissat B."/>
            <person name="Morin E."/>
            <person name="Kohler A."/>
            <person name="Barry K."/>
            <person name="LaButti K."/>
            <person name="Morin E."/>
            <person name="Salamov A."/>
            <person name="Lipzen A."/>
            <person name="Mereny Z."/>
            <person name="Hegedus B."/>
            <person name="Baldrian P."/>
            <person name="Stursova M."/>
            <person name="Weitz H."/>
            <person name="Taylor A."/>
            <person name="Grigoriev I.V."/>
            <person name="Nagy L.G."/>
            <person name="Martin F."/>
            <person name="Kauserud H."/>
        </authorList>
    </citation>
    <scope>NUCLEOTIDE SEQUENCE</scope>
    <source>
        <strain evidence="2">CBHHK173m</strain>
    </source>
</reference>
<keyword evidence="3" id="KW-1185">Reference proteome</keyword>
<name>A0AAD6TVL1_9AGAR</name>
<dbReference type="Proteomes" id="UP001222325">
    <property type="component" value="Unassembled WGS sequence"/>
</dbReference>
<organism evidence="2 3">
    <name type="scientific">Mycena belliarum</name>
    <dbReference type="NCBI Taxonomy" id="1033014"/>
    <lineage>
        <taxon>Eukaryota</taxon>
        <taxon>Fungi</taxon>
        <taxon>Dikarya</taxon>
        <taxon>Basidiomycota</taxon>
        <taxon>Agaricomycotina</taxon>
        <taxon>Agaricomycetes</taxon>
        <taxon>Agaricomycetidae</taxon>
        <taxon>Agaricales</taxon>
        <taxon>Marasmiineae</taxon>
        <taxon>Mycenaceae</taxon>
        <taxon>Mycena</taxon>
    </lineage>
</organism>
<comment type="caution">
    <text evidence="2">The sequence shown here is derived from an EMBL/GenBank/DDBJ whole genome shotgun (WGS) entry which is preliminary data.</text>
</comment>
<protein>
    <submittedName>
        <fullName evidence="2">Uncharacterized protein</fullName>
    </submittedName>
</protein>
<dbReference type="EMBL" id="JARJCN010000051">
    <property type="protein sequence ID" value="KAJ7081183.1"/>
    <property type="molecule type" value="Genomic_DNA"/>
</dbReference>
<gene>
    <name evidence="2" type="ORF">B0H15DRAFT_855313</name>
</gene>
<feature type="signal peptide" evidence="1">
    <location>
        <begin position="1"/>
        <end position="18"/>
    </location>
</feature>
<dbReference type="AlphaFoldDB" id="A0AAD6TVL1"/>
<evidence type="ECO:0000313" key="2">
    <source>
        <dbReference type="EMBL" id="KAJ7081183.1"/>
    </source>
</evidence>
<feature type="chain" id="PRO_5042096304" evidence="1">
    <location>
        <begin position="19"/>
        <end position="200"/>
    </location>
</feature>
<keyword evidence="1" id="KW-0732">Signal</keyword>
<proteinExistence type="predicted"/>